<accession>A0A1I7NPJ6</accession>
<evidence type="ECO:0000256" key="1">
    <source>
        <dbReference type="ARBA" id="ARBA00023015"/>
    </source>
</evidence>
<reference evidence="7 8" key="1">
    <citation type="submission" date="2016-10" db="EMBL/GenBank/DDBJ databases">
        <authorList>
            <person name="de Groot N.N."/>
        </authorList>
    </citation>
    <scope>NUCLEOTIDE SEQUENCE [LARGE SCALE GENOMIC DNA]</scope>
    <source>
        <strain evidence="7 8">IPL20</strain>
    </source>
</reference>
<dbReference type="SMART" id="SM00448">
    <property type="entry name" value="REC"/>
    <property type="match status" value="1"/>
</dbReference>
<dbReference type="PANTHER" id="PTHR44688:SF16">
    <property type="entry name" value="DNA-BINDING TRANSCRIPTIONAL ACTIVATOR DEVR_DOSR"/>
    <property type="match status" value="1"/>
</dbReference>
<dbReference type="SUPFAM" id="SSF46894">
    <property type="entry name" value="C-terminal effector domain of the bipartite response regulators"/>
    <property type="match status" value="1"/>
</dbReference>
<dbReference type="SUPFAM" id="SSF52172">
    <property type="entry name" value="CheY-like"/>
    <property type="match status" value="1"/>
</dbReference>
<name>A0A1I7NPJ6_9HYPH</name>
<dbReference type="Gene3D" id="3.40.50.2300">
    <property type="match status" value="1"/>
</dbReference>
<protein>
    <submittedName>
        <fullName evidence="7">Two-component response regulator, FixJ family, consists of REC and HTH domains</fullName>
    </submittedName>
</protein>
<dbReference type="InterPro" id="IPR036388">
    <property type="entry name" value="WH-like_DNA-bd_sf"/>
</dbReference>
<keyword evidence="8" id="KW-1185">Reference proteome</keyword>
<dbReference type="GO" id="GO:0000160">
    <property type="term" value="P:phosphorelay signal transduction system"/>
    <property type="evidence" value="ECO:0007669"/>
    <property type="project" value="InterPro"/>
</dbReference>
<dbReference type="PROSITE" id="PS50043">
    <property type="entry name" value="HTH_LUXR_2"/>
    <property type="match status" value="1"/>
</dbReference>
<keyword evidence="3" id="KW-0804">Transcription</keyword>
<dbReference type="AlphaFoldDB" id="A0A1I7NPJ6"/>
<dbReference type="GO" id="GO:0003677">
    <property type="term" value="F:DNA binding"/>
    <property type="evidence" value="ECO:0007669"/>
    <property type="project" value="UniProtKB-KW"/>
</dbReference>
<keyword evidence="2" id="KW-0238">DNA-binding</keyword>
<evidence type="ECO:0000313" key="7">
    <source>
        <dbReference type="EMBL" id="SFV36552.1"/>
    </source>
</evidence>
<dbReference type="Gene3D" id="1.10.10.10">
    <property type="entry name" value="Winged helix-like DNA-binding domain superfamily/Winged helix DNA-binding domain"/>
    <property type="match status" value="1"/>
</dbReference>
<dbReference type="RefSeq" id="WP_092425082.1">
    <property type="nucleotide sequence ID" value="NZ_FPCK01000002.1"/>
</dbReference>
<dbReference type="PRINTS" id="PR00038">
    <property type="entry name" value="HTHLUXR"/>
</dbReference>
<dbReference type="InterPro" id="IPR000792">
    <property type="entry name" value="Tscrpt_reg_LuxR_C"/>
</dbReference>
<feature type="domain" description="Response regulatory" evidence="6">
    <location>
        <begin position="16"/>
        <end position="130"/>
    </location>
</feature>
<evidence type="ECO:0000259" key="6">
    <source>
        <dbReference type="PROSITE" id="PS50110"/>
    </source>
</evidence>
<keyword evidence="1" id="KW-0805">Transcription regulation</keyword>
<dbReference type="InterPro" id="IPR001789">
    <property type="entry name" value="Sig_transdc_resp-reg_receiver"/>
</dbReference>
<evidence type="ECO:0000256" key="2">
    <source>
        <dbReference type="ARBA" id="ARBA00023125"/>
    </source>
</evidence>
<dbReference type="InterPro" id="IPR011006">
    <property type="entry name" value="CheY-like_superfamily"/>
</dbReference>
<evidence type="ECO:0000313" key="8">
    <source>
        <dbReference type="Proteomes" id="UP000199074"/>
    </source>
</evidence>
<dbReference type="STRING" id="429728.SAMN05216456_2539"/>
<gene>
    <name evidence="7" type="ORF">SAMN05216456_2539</name>
</gene>
<evidence type="ECO:0000256" key="3">
    <source>
        <dbReference type="ARBA" id="ARBA00023163"/>
    </source>
</evidence>
<organism evidence="7 8">
    <name type="scientific">Devosia crocina</name>
    <dbReference type="NCBI Taxonomy" id="429728"/>
    <lineage>
        <taxon>Bacteria</taxon>
        <taxon>Pseudomonadati</taxon>
        <taxon>Pseudomonadota</taxon>
        <taxon>Alphaproteobacteria</taxon>
        <taxon>Hyphomicrobiales</taxon>
        <taxon>Devosiaceae</taxon>
        <taxon>Devosia</taxon>
    </lineage>
</organism>
<dbReference type="Pfam" id="PF00072">
    <property type="entry name" value="Response_reg"/>
    <property type="match status" value="1"/>
</dbReference>
<dbReference type="GO" id="GO:0006355">
    <property type="term" value="P:regulation of DNA-templated transcription"/>
    <property type="evidence" value="ECO:0007669"/>
    <property type="project" value="InterPro"/>
</dbReference>
<feature type="domain" description="HTH luxR-type" evidence="5">
    <location>
        <begin position="147"/>
        <end position="211"/>
    </location>
</feature>
<comment type="caution">
    <text evidence="4">Lacks conserved residue(s) required for the propagation of feature annotation.</text>
</comment>
<sequence length="211" mass="23441">MSEETYYHHFLNRDRLVHIVDDDPSICEGLSVLFRLEGFQTAFSLESAHFLAMLERRRADVAIINLVVGEDSGLPLLRRVKAMRTGTPVVMIANSPQLDAAVTAMKLGATDVVAKPIDSEHLLGIVRDALRRDVHLGAMQGGRRPVEVRGFSQLTPREREVLQLITNGQSNKEAGRQLGISPRTIEVHRARVMEKLGAKNTADLMRIVLTS</sequence>
<dbReference type="OrthoDB" id="9782655at2"/>
<dbReference type="PROSITE" id="PS50110">
    <property type="entry name" value="RESPONSE_REGULATORY"/>
    <property type="match status" value="1"/>
</dbReference>
<evidence type="ECO:0000259" key="5">
    <source>
        <dbReference type="PROSITE" id="PS50043"/>
    </source>
</evidence>
<dbReference type="Pfam" id="PF00196">
    <property type="entry name" value="GerE"/>
    <property type="match status" value="1"/>
</dbReference>
<dbReference type="SMART" id="SM00421">
    <property type="entry name" value="HTH_LUXR"/>
    <property type="match status" value="1"/>
</dbReference>
<dbReference type="InterPro" id="IPR016032">
    <property type="entry name" value="Sig_transdc_resp-reg_C-effctor"/>
</dbReference>
<proteinExistence type="predicted"/>
<dbReference type="Proteomes" id="UP000199074">
    <property type="component" value="Unassembled WGS sequence"/>
</dbReference>
<dbReference type="CDD" id="cd06170">
    <property type="entry name" value="LuxR_C_like"/>
    <property type="match status" value="1"/>
</dbReference>
<dbReference type="PANTHER" id="PTHR44688">
    <property type="entry name" value="DNA-BINDING TRANSCRIPTIONAL ACTIVATOR DEVR_DOSR"/>
    <property type="match status" value="1"/>
</dbReference>
<dbReference type="EMBL" id="FPCK01000002">
    <property type="protein sequence ID" value="SFV36552.1"/>
    <property type="molecule type" value="Genomic_DNA"/>
</dbReference>
<evidence type="ECO:0000256" key="4">
    <source>
        <dbReference type="PROSITE-ProRule" id="PRU00169"/>
    </source>
</evidence>